<accession>A0A0K1JDH9</accession>
<keyword evidence="1" id="KW-0812">Transmembrane</keyword>
<evidence type="ECO:0000313" key="2">
    <source>
        <dbReference type="EMBL" id="AKU14663.1"/>
    </source>
</evidence>
<dbReference type="OrthoDB" id="9848938at2"/>
<dbReference type="KEGG" id="lmoi:VV02_00220"/>
<keyword evidence="1" id="KW-0472">Membrane</keyword>
<sequence length="237" mass="24903">MKTDEQIGRLLRDELGGVQPRVDIERAVAGGARRARRQTALKVGGLVMAMVLFVGGALVVGTTLKPESSAPMPGSSGLHVDQGELPGCTLKPSTCDGRIPQAWVKKHLGKAGPGVFSAGDGSMMAGQQPVGASATWMTKDMLANVSVSQALKIDETMISYGTKRRVAVSSGIGALVLEGDAVGGWSDEWWLIKEGPGHGAIGVFLTYDTGKRRWTDADVITLINALLNTPPRQAASR</sequence>
<protein>
    <submittedName>
        <fullName evidence="2">Uncharacterized protein</fullName>
    </submittedName>
</protein>
<dbReference type="AlphaFoldDB" id="A0A0K1JDH9"/>
<proteinExistence type="predicted"/>
<organism evidence="2 3">
    <name type="scientific">Luteipulveratus mongoliensis</name>
    <dbReference type="NCBI Taxonomy" id="571913"/>
    <lineage>
        <taxon>Bacteria</taxon>
        <taxon>Bacillati</taxon>
        <taxon>Actinomycetota</taxon>
        <taxon>Actinomycetes</taxon>
        <taxon>Micrococcales</taxon>
        <taxon>Dermacoccaceae</taxon>
        <taxon>Luteipulveratus</taxon>
    </lineage>
</organism>
<feature type="transmembrane region" description="Helical" evidence="1">
    <location>
        <begin position="43"/>
        <end position="64"/>
    </location>
</feature>
<dbReference type="RefSeq" id="WP_052589181.1">
    <property type="nucleotide sequence ID" value="NZ_CP011112.1"/>
</dbReference>
<gene>
    <name evidence="2" type="ORF">VV02_00220</name>
</gene>
<dbReference type="EMBL" id="CP011112">
    <property type="protein sequence ID" value="AKU14663.1"/>
    <property type="molecule type" value="Genomic_DNA"/>
</dbReference>
<dbReference type="STRING" id="571913.VV02_00220"/>
<evidence type="ECO:0000313" key="3">
    <source>
        <dbReference type="Proteomes" id="UP000066480"/>
    </source>
</evidence>
<evidence type="ECO:0000256" key="1">
    <source>
        <dbReference type="SAM" id="Phobius"/>
    </source>
</evidence>
<keyword evidence="1" id="KW-1133">Transmembrane helix</keyword>
<reference evidence="2 3" key="1">
    <citation type="submission" date="2015-03" db="EMBL/GenBank/DDBJ databases">
        <title>Luteipulveratus halotolerans sp. nov., a novel actinobacterium (Dermacoccaceae) from Sarawak, Malaysia.</title>
        <authorList>
            <person name="Juboi H."/>
            <person name="Basik A."/>
            <person name="Shamsul S.S."/>
            <person name="Arnold P."/>
            <person name="Schmitt E.K."/>
            <person name="Sanglier J.-J."/>
            <person name="Yeo T."/>
        </authorList>
    </citation>
    <scope>NUCLEOTIDE SEQUENCE [LARGE SCALE GENOMIC DNA]</scope>
    <source>
        <strain evidence="2 3">MN07-A0370</strain>
    </source>
</reference>
<keyword evidence="3" id="KW-1185">Reference proteome</keyword>
<dbReference type="Proteomes" id="UP000066480">
    <property type="component" value="Chromosome"/>
</dbReference>
<name>A0A0K1JDH9_9MICO</name>